<evidence type="ECO:0000313" key="4">
    <source>
        <dbReference type="Proteomes" id="UP001311915"/>
    </source>
</evidence>
<reference evidence="3 4" key="1">
    <citation type="submission" date="2023-10" db="EMBL/GenBank/DDBJ databases">
        <title>Genome-Wide Identification Analysis in wild type Solanum Pinnatisectum Reveals Some Genes Defensing Phytophthora Infestans.</title>
        <authorList>
            <person name="Sun C."/>
        </authorList>
    </citation>
    <scope>NUCLEOTIDE SEQUENCE [LARGE SCALE GENOMIC DNA]</scope>
    <source>
        <strain evidence="3">LQN</strain>
        <tissue evidence="3">Leaf</tissue>
    </source>
</reference>
<dbReference type="GO" id="GO:0004497">
    <property type="term" value="F:monooxygenase activity"/>
    <property type="evidence" value="ECO:0007669"/>
    <property type="project" value="TreeGrafter"/>
</dbReference>
<keyword evidence="2" id="KW-0812">Transmembrane</keyword>
<comment type="similarity">
    <text evidence="1">Belongs to the caleosin family.</text>
</comment>
<accession>A0AAV9L5G1</accession>
<dbReference type="EMBL" id="JAWPEI010000007">
    <property type="protein sequence ID" value="KAK4720572.1"/>
    <property type="molecule type" value="Genomic_DNA"/>
</dbReference>
<organism evidence="3 4">
    <name type="scientific">Solanum pinnatisectum</name>
    <name type="common">tansyleaf nightshade</name>
    <dbReference type="NCBI Taxonomy" id="50273"/>
    <lineage>
        <taxon>Eukaryota</taxon>
        <taxon>Viridiplantae</taxon>
        <taxon>Streptophyta</taxon>
        <taxon>Embryophyta</taxon>
        <taxon>Tracheophyta</taxon>
        <taxon>Spermatophyta</taxon>
        <taxon>Magnoliopsida</taxon>
        <taxon>eudicotyledons</taxon>
        <taxon>Gunneridae</taxon>
        <taxon>Pentapetalae</taxon>
        <taxon>asterids</taxon>
        <taxon>lamiids</taxon>
        <taxon>Solanales</taxon>
        <taxon>Solanaceae</taxon>
        <taxon>Solanoideae</taxon>
        <taxon>Solaneae</taxon>
        <taxon>Solanum</taxon>
    </lineage>
</organism>
<evidence type="ECO:0008006" key="5">
    <source>
        <dbReference type="Google" id="ProtNLM"/>
    </source>
</evidence>
<evidence type="ECO:0000256" key="2">
    <source>
        <dbReference type="SAM" id="Phobius"/>
    </source>
</evidence>
<dbReference type="SUPFAM" id="SSF47473">
    <property type="entry name" value="EF-hand"/>
    <property type="match status" value="1"/>
</dbReference>
<sequence length="208" mass="23675">MASCNNMNQEEITKSEPTPLQKHVMFFDIDNNGIIYPWETYQGFRKIGSSIFLSIVASIFINFGLSRKTRPGKGPSLLFPIEVKNIKFAKHTSDSGVYDSEGRFVQEKFEEIFNKHARSNGNALTAQELDDMLKANKQPKDSKGHVAALSEWKILYFLCKDKDGLLKKDIVRGVYDGSLFEQMAKEQQAKKKNLYQVHKNGCNASHYV</sequence>
<dbReference type="GO" id="GO:0005509">
    <property type="term" value="F:calcium ion binding"/>
    <property type="evidence" value="ECO:0007669"/>
    <property type="project" value="TreeGrafter"/>
</dbReference>
<dbReference type="InterPro" id="IPR011992">
    <property type="entry name" value="EF-hand-dom_pair"/>
</dbReference>
<keyword evidence="4" id="KW-1185">Reference proteome</keyword>
<dbReference type="Pfam" id="PF05042">
    <property type="entry name" value="Caleosin"/>
    <property type="match status" value="1"/>
</dbReference>
<dbReference type="InterPro" id="IPR007736">
    <property type="entry name" value="Caleosin-related"/>
</dbReference>
<dbReference type="Proteomes" id="UP001311915">
    <property type="component" value="Unassembled WGS sequence"/>
</dbReference>
<comment type="caution">
    <text evidence="3">The sequence shown here is derived from an EMBL/GenBank/DDBJ whole genome shotgun (WGS) entry which is preliminary data.</text>
</comment>
<keyword evidence="2" id="KW-1133">Transmembrane helix</keyword>
<keyword evidence="2" id="KW-0472">Membrane</keyword>
<proteinExistence type="inferred from homology"/>
<dbReference type="PANTHER" id="PTHR31495:SF1">
    <property type="entry name" value="INACTIVE PEROXYGENASE-LIKE PROTEIN-RELATED"/>
    <property type="match status" value="1"/>
</dbReference>
<evidence type="ECO:0000256" key="1">
    <source>
        <dbReference type="ARBA" id="ARBA00006765"/>
    </source>
</evidence>
<name>A0AAV9L5G1_9SOLN</name>
<dbReference type="PANTHER" id="PTHR31495">
    <property type="entry name" value="PEROXYGENASE 3-RELATED"/>
    <property type="match status" value="1"/>
</dbReference>
<dbReference type="AlphaFoldDB" id="A0AAV9L5G1"/>
<protein>
    <recommendedName>
        <fullName evidence="5">Peroxygenase 5</fullName>
    </recommendedName>
</protein>
<evidence type="ECO:0000313" key="3">
    <source>
        <dbReference type="EMBL" id="KAK4720572.1"/>
    </source>
</evidence>
<gene>
    <name evidence="3" type="ORF">R3W88_010805</name>
</gene>
<feature type="transmembrane region" description="Helical" evidence="2">
    <location>
        <begin position="47"/>
        <end position="65"/>
    </location>
</feature>